<dbReference type="PANTHER" id="PTHR43047:SF72">
    <property type="entry name" value="OSMOSENSING HISTIDINE PROTEIN KINASE SLN1"/>
    <property type="match status" value="1"/>
</dbReference>
<feature type="compositionally biased region" description="Low complexity" evidence="7">
    <location>
        <begin position="388"/>
        <end position="397"/>
    </location>
</feature>
<gene>
    <name evidence="10" type="ORF">ASPACDRAFT_64700</name>
</gene>
<proteinExistence type="predicted"/>
<dbReference type="RefSeq" id="XP_020051436.1">
    <property type="nucleotide sequence ID" value="XM_020204022.1"/>
</dbReference>
<dbReference type="SMART" id="SM00387">
    <property type="entry name" value="HATPase_c"/>
    <property type="match status" value="1"/>
</dbReference>
<dbReference type="EMBL" id="KV878991">
    <property type="protein sequence ID" value="OJJ95096.1"/>
    <property type="molecule type" value="Genomic_DNA"/>
</dbReference>
<dbReference type="GO" id="GO:0005886">
    <property type="term" value="C:plasma membrane"/>
    <property type="evidence" value="ECO:0007669"/>
    <property type="project" value="TreeGrafter"/>
</dbReference>
<dbReference type="Pfam" id="PF00072">
    <property type="entry name" value="Response_reg"/>
    <property type="match status" value="1"/>
</dbReference>
<dbReference type="InterPro" id="IPR011006">
    <property type="entry name" value="CheY-like_superfamily"/>
</dbReference>
<organism evidence="10 11">
    <name type="scientific">Aspergillus aculeatus (strain ATCC 16872 / CBS 172.66 / WB 5094)</name>
    <dbReference type="NCBI Taxonomy" id="690307"/>
    <lineage>
        <taxon>Eukaryota</taxon>
        <taxon>Fungi</taxon>
        <taxon>Dikarya</taxon>
        <taxon>Ascomycota</taxon>
        <taxon>Pezizomycotina</taxon>
        <taxon>Eurotiomycetes</taxon>
        <taxon>Eurotiomycetidae</taxon>
        <taxon>Eurotiales</taxon>
        <taxon>Aspergillaceae</taxon>
        <taxon>Aspergillus</taxon>
        <taxon>Aspergillus subgen. Circumdati</taxon>
    </lineage>
</organism>
<evidence type="ECO:0000313" key="10">
    <source>
        <dbReference type="EMBL" id="OJJ95096.1"/>
    </source>
</evidence>
<dbReference type="SUPFAM" id="SSF55781">
    <property type="entry name" value="GAF domain-like"/>
    <property type="match status" value="1"/>
</dbReference>
<dbReference type="Pfam" id="PF02518">
    <property type="entry name" value="HATPase_c"/>
    <property type="match status" value="1"/>
</dbReference>
<feature type="region of interest" description="Disordered" evidence="7">
    <location>
        <begin position="1064"/>
        <end position="1090"/>
    </location>
</feature>
<dbReference type="InterPro" id="IPR003594">
    <property type="entry name" value="HATPase_dom"/>
</dbReference>
<dbReference type="InterPro" id="IPR036097">
    <property type="entry name" value="HisK_dim/P_sf"/>
</dbReference>
<evidence type="ECO:0000256" key="7">
    <source>
        <dbReference type="SAM" id="MobiDB-lite"/>
    </source>
</evidence>
<evidence type="ECO:0000256" key="4">
    <source>
        <dbReference type="ARBA" id="ARBA00022679"/>
    </source>
</evidence>
<dbReference type="GO" id="GO:0009927">
    <property type="term" value="F:histidine phosphotransfer kinase activity"/>
    <property type="evidence" value="ECO:0007669"/>
    <property type="project" value="TreeGrafter"/>
</dbReference>
<dbReference type="Gene3D" id="3.40.50.2300">
    <property type="match status" value="1"/>
</dbReference>
<dbReference type="VEuPathDB" id="FungiDB:ASPACDRAFT_64700"/>
<sequence length="1334" mass="145128">MSGLNGLRVIQEARPIYGIHSATIQDNVVPTRPKPPSMRTHFFSGFNFYCQIEDTEQHGLNGTEVSRDGQQTGNTASNLQVDRRRGVDAMEDVAPPASQQEEHEADRRARELFHYFQPDNPALLPASQGTNPHGSTCAYARASPNLVLTALAQLAAVKVGVQRAIISLIDRETLYVVAEASRSLNLGDNTLYEDDGDGLWMGCSRGPVAGTLCEKTITLSPTTADKYPFFVVEDLQQHPKFCQIPCVSGSPFFRYYAGTPLMTSSGINIGSLYVIDPRPNLSLTAAHKESLGVIATGVMEYLETSRQSLESARLMKVLAGLNSFVQDQGKEESPTPAIPRSASPSDLDRSRTPSPRRVSSLEIDPKLTLRSTKSSAKNTSPTPNDNFSSSDSVPSSPTKQQVPSNRPAIKSHASSSGKRHEAFQRAADLMRESLTLGDEGGVAIFAVKDRFDGDEDEGLLEDTTTGSRPAATTWAISTRNAHDSSWGNESNPASAKQISRHFLRRMMQRFGKGALWYFHRDGTAFSSDEETSSQTSNQPAFQLPSLLHPRDRDTLNGRDLDLLQTYFPNATRIIFAPLWDASNSCWFGGCFCWSSVETRIFSPHVELGGVLGFCSSLMTEDSRIRSQEADKKKGDFISSISHELRSPLHGILAAVEFLVEQTLSSSARLLLDTIRACSQTLLDTFEQILDFSKINSFKRKARVAGSLLLQDGRDSVVAQSGPRSLYILKVVDIVTIVEDAIESICAGANHLNVTRAGDSSTSKPSSPLGESYSGSPEHVDITLDVGMNDWVFVLEPGALRRIVMNVFGNALKYTATGSISVHMEIQKDSKSAPSDGADTLLLTVSDTGRGISTDYLRYHLFTPFMQEDPLSPGTGLGLSLVNSIVRSLKGNIKIKSQLGAGTVVKVSIPLTRPEKECVESATVLDDPLLTPSEGLIAGVKQELAGKTVCFVQPDDAASASTISRYLTQWYGISLQPWSPDVAADLVIVDETQLHRVNGLNERSTLLVLHRDRRATHSKSPGLSQLRARVEWLSLPCGPYRLARTIKSCLQAPPQLSGVDDISPRIASENGVQNGDKVTADKGPDRSLPFRPAAFIPETKTFELPSKRNVEPPSTALPIIDTQAHQNGSSSGQIFTPPAPSEDIPRVLLVEDNPVNMSLLHRIVSRRQPLVVHEAINGKEAVDAVEAMPEGYHYIFMGSFPTFALSVLSLQAALTLVDISMPIMDGFEATKAIRMIEKERKTSSPAKIIALTGLGSNDDVAKAYVAGVDVFVTKPVSLKKVTQLMDQPKGIHFSGTSNGSLGSESPSELKGWRLTKSKAKAAPLLVQSTWLNCEW</sequence>
<dbReference type="SUPFAM" id="SSF52172">
    <property type="entry name" value="CheY-like"/>
    <property type="match status" value="1"/>
</dbReference>
<dbReference type="SUPFAM" id="SSF47384">
    <property type="entry name" value="Homodimeric domain of signal transducing histidine kinase"/>
    <property type="match status" value="1"/>
</dbReference>
<feature type="modified residue" description="4-aspartylphosphate" evidence="6">
    <location>
        <position position="1217"/>
    </location>
</feature>
<evidence type="ECO:0000256" key="5">
    <source>
        <dbReference type="ARBA" id="ARBA00022777"/>
    </source>
</evidence>
<dbReference type="PANTHER" id="PTHR43047">
    <property type="entry name" value="TWO-COMPONENT HISTIDINE PROTEIN KINASE"/>
    <property type="match status" value="1"/>
</dbReference>
<evidence type="ECO:0000259" key="9">
    <source>
        <dbReference type="PROSITE" id="PS50110"/>
    </source>
</evidence>
<dbReference type="CDD" id="cd17546">
    <property type="entry name" value="REC_hyHK_CKI1_RcsC-like"/>
    <property type="match status" value="1"/>
</dbReference>
<dbReference type="OMA" id="GCFCWSS"/>
<dbReference type="EC" id="2.7.13.3" evidence="2"/>
<evidence type="ECO:0000256" key="1">
    <source>
        <dbReference type="ARBA" id="ARBA00000085"/>
    </source>
</evidence>
<dbReference type="PRINTS" id="PR00344">
    <property type="entry name" value="BCTRLSENSOR"/>
</dbReference>
<feature type="region of interest" description="Disordered" evidence="7">
    <location>
        <begin position="755"/>
        <end position="774"/>
    </location>
</feature>
<dbReference type="InterPro" id="IPR003661">
    <property type="entry name" value="HisK_dim/P_dom"/>
</dbReference>
<evidence type="ECO:0000256" key="2">
    <source>
        <dbReference type="ARBA" id="ARBA00012438"/>
    </source>
</evidence>
<feature type="compositionally biased region" description="Polar residues" evidence="7">
    <location>
        <begin position="369"/>
        <end position="387"/>
    </location>
</feature>
<protein>
    <recommendedName>
        <fullName evidence="2">histidine kinase</fullName>
        <ecNumber evidence="2">2.7.13.3</ecNumber>
    </recommendedName>
</protein>
<accession>A0A1L9WFZ6</accession>
<dbReference type="InterPro" id="IPR036890">
    <property type="entry name" value="HATPase_C_sf"/>
</dbReference>
<dbReference type="PROSITE" id="PS50110">
    <property type="entry name" value="RESPONSE_REGULATORY"/>
    <property type="match status" value="1"/>
</dbReference>
<dbReference type="GeneID" id="30977836"/>
<dbReference type="Gene3D" id="1.10.287.130">
    <property type="match status" value="1"/>
</dbReference>
<dbReference type="GO" id="GO:0000155">
    <property type="term" value="F:phosphorelay sensor kinase activity"/>
    <property type="evidence" value="ECO:0007669"/>
    <property type="project" value="InterPro"/>
</dbReference>
<feature type="domain" description="Response regulatory" evidence="9">
    <location>
        <begin position="1145"/>
        <end position="1288"/>
    </location>
</feature>
<dbReference type="PROSITE" id="PS50109">
    <property type="entry name" value="HIS_KIN"/>
    <property type="match status" value="1"/>
</dbReference>
<dbReference type="InterPro" id="IPR005467">
    <property type="entry name" value="His_kinase_dom"/>
</dbReference>
<dbReference type="InterPro" id="IPR004358">
    <property type="entry name" value="Sig_transdc_His_kin-like_C"/>
</dbReference>
<evidence type="ECO:0000256" key="6">
    <source>
        <dbReference type="PROSITE-ProRule" id="PRU00169"/>
    </source>
</evidence>
<dbReference type="OrthoDB" id="303614at2759"/>
<dbReference type="Pfam" id="PF00512">
    <property type="entry name" value="HisKA"/>
    <property type="match status" value="1"/>
</dbReference>
<name>A0A1L9WFZ6_ASPA1</name>
<dbReference type="STRING" id="690307.A0A1L9WFZ6"/>
<dbReference type="Gene3D" id="3.30.565.10">
    <property type="entry name" value="Histidine kinase-like ATPase, C-terminal domain"/>
    <property type="match status" value="1"/>
</dbReference>
<dbReference type="SMART" id="SM00388">
    <property type="entry name" value="HisKA"/>
    <property type="match status" value="1"/>
</dbReference>
<evidence type="ECO:0000256" key="3">
    <source>
        <dbReference type="ARBA" id="ARBA00022553"/>
    </source>
</evidence>
<feature type="region of interest" description="Disordered" evidence="7">
    <location>
        <begin position="326"/>
        <end position="422"/>
    </location>
</feature>
<evidence type="ECO:0000313" key="11">
    <source>
        <dbReference type="Proteomes" id="UP000184546"/>
    </source>
</evidence>
<dbReference type="InterPro" id="IPR001789">
    <property type="entry name" value="Sig_transdc_resp-reg_receiver"/>
</dbReference>
<keyword evidence="3 6" id="KW-0597">Phosphoprotein</keyword>
<keyword evidence="11" id="KW-1185">Reference proteome</keyword>
<comment type="catalytic activity">
    <reaction evidence="1">
        <text>ATP + protein L-histidine = ADP + protein N-phospho-L-histidine.</text>
        <dbReference type="EC" id="2.7.13.3"/>
    </reaction>
</comment>
<dbReference type="CDD" id="cd00082">
    <property type="entry name" value="HisKA"/>
    <property type="match status" value="1"/>
</dbReference>
<dbReference type="SUPFAM" id="SSF55874">
    <property type="entry name" value="ATPase domain of HSP90 chaperone/DNA topoisomerase II/histidine kinase"/>
    <property type="match status" value="1"/>
</dbReference>
<dbReference type="Proteomes" id="UP000184546">
    <property type="component" value="Unassembled WGS sequence"/>
</dbReference>
<dbReference type="SMART" id="SM00448">
    <property type="entry name" value="REC"/>
    <property type="match status" value="1"/>
</dbReference>
<feature type="domain" description="Histidine kinase" evidence="8">
    <location>
        <begin position="639"/>
        <end position="912"/>
    </location>
</feature>
<keyword evidence="4" id="KW-0808">Transferase</keyword>
<reference evidence="11" key="1">
    <citation type="journal article" date="2017" name="Genome Biol.">
        <title>Comparative genomics reveals high biological diversity and specific adaptations in the industrially and medically important fungal genus Aspergillus.</title>
        <authorList>
            <person name="de Vries R.P."/>
            <person name="Riley R."/>
            <person name="Wiebenga A."/>
            <person name="Aguilar-Osorio G."/>
            <person name="Amillis S."/>
            <person name="Uchima C.A."/>
            <person name="Anderluh G."/>
            <person name="Asadollahi M."/>
            <person name="Askin M."/>
            <person name="Barry K."/>
            <person name="Battaglia E."/>
            <person name="Bayram O."/>
            <person name="Benocci T."/>
            <person name="Braus-Stromeyer S.A."/>
            <person name="Caldana C."/>
            <person name="Canovas D."/>
            <person name="Cerqueira G.C."/>
            <person name="Chen F."/>
            <person name="Chen W."/>
            <person name="Choi C."/>
            <person name="Clum A."/>
            <person name="Dos Santos R.A."/>
            <person name="Damasio A.R."/>
            <person name="Diallinas G."/>
            <person name="Emri T."/>
            <person name="Fekete E."/>
            <person name="Flipphi M."/>
            <person name="Freyberg S."/>
            <person name="Gallo A."/>
            <person name="Gournas C."/>
            <person name="Habgood R."/>
            <person name="Hainaut M."/>
            <person name="Harispe M.L."/>
            <person name="Henrissat B."/>
            <person name="Hilden K.S."/>
            <person name="Hope R."/>
            <person name="Hossain A."/>
            <person name="Karabika E."/>
            <person name="Karaffa L."/>
            <person name="Karanyi Z."/>
            <person name="Krasevec N."/>
            <person name="Kuo A."/>
            <person name="Kusch H."/>
            <person name="LaButti K."/>
            <person name="Lagendijk E.L."/>
            <person name="Lapidus A."/>
            <person name="Levasseur A."/>
            <person name="Lindquist E."/>
            <person name="Lipzen A."/>
            <person name="Logrieco A.F."/>
            <person name="MacCabe A."/>
            <person name="Maekelae M.R."/>
            <person name="Malavazi I."/>
            <person name="Melin P."/>
            <person name="Meyer V."/>
            <person name="Mielnichuk N."/>
            <person name="Miskei M."/>
            <person name="Molnar A.P."/>
            <person name="Mule G."/>
            <person name="Ngan C.Y."/>
            <person name="Orejas M."/>
            <person name="Orosz E."/>
            <person name="Ouedraogo J.P."/>
            <person name="Overkamp K.M."/>
            <person name="Park H.-S."/>
            <person name="Perrone G."/>
            <person name="Piumi F."/>
            <person name="Punt P.J."/>
            <person name="Ram A.F."/>
            <person name="Ramon A."/>
            <person name="Rauscher S."/>
            <person name="Record E."/>
            <person name="Riano-Pachon D.M."/>
            <person name="Robert V."/>
            <person name="Roehrig J."/>
            <person name="Ruller R."/>
            <person name="Salamov A."/>
            <person name="Salih N.S."/>
            <person name="Samson R.A."/>
            <person name="Sandor E."/>
            <person name="Sanguinetti M."/>
            <person name="Schuetze T."/>
            <person name="Sepcic K."/>
            <person name="Shelest E."/>
            <person name="Sherlock G."/>
            <person name="Sophianopoulou V."/>
            <person name="Squina F.M."/>
            <person name="Sun H."/>
            <person name="Susca A."/>
            <person name="Todd R.B."/>
            <person name="Tsang A."/>
            <person name="Unkles S.E."/>
            <person name="van de Wiele N."/>
            <person name="van Rossen-Uffink D."/>
            <person name="Oliveira J.V."/>
            <person name="Vesth T.C."/>
            <person name="Visser J."/>
            <person name="Yu J.-H."/>
            <person name="Zhou M."/>
            <person name="Andersen M.R."/>
            <person name="Archer D.B."/>
            <person name="Baker S.E."/>
            <person name="Benoit I."/>
            <person name="Brakhage A.A."/>
            <person name="Braus G.H."/>
            <person name="Fischer R."/>
            <person name="Frisvad J.C."/>
            <person name="Goldman G.H."/>
            <person name="Houbraken J."/>
            <person name="Oakley B."/>
            <person name="Pocsi I."/>
            <person name="Scazzocchio C."/>
            <person name="Seiboth B."/>
            <person name="vanKuyk P.A."/>
            <person name="Wortman J."/>
            <person name="Dyer P.S."/>
            <person name="Grigoriev I.V."/>
        </authorList>
    </citation>
    <scope>NUCLEOTIDE SEQUENCE [LARGE SCALE GENOMIC DNA]</scope>
    <source>
        <strain evidence="11">ATCC 16872 / CBS 172.66 / WB 5094</strain>
    </source>
</reference>
<keyword evidence="5" id="KW-0418">Kinase</keyword>
<evidence type="ECO:0000259" key="8">
    <source>
        <dbReference type="PROSITE" id="PS50109"/>
    </source>
</evidence>